<organism evidence="2 3">
    <name type="scientific">Dictyostelium firmibasis</name>
    <dbReference type="NCBI Taxonomy" id="79012"/>
    <lineage>
        <taxon>Eukaryota</taxon>
        <taxon>Amoebozoa</taxon>
        <taxon>Evosea</taxon>
        <taxon>Eumycetozoa</taxon>
        <taxon>Dictyostelia</taxon>
        <taxon>Dictyosteliales</taxon>
        <taxon>Dictyosteliaceae</taxon>
        <taxon>Dictyostelium</taxon>
    </lineage>
</organism>
<feature type="region of interest" description="Disordered" evidence="1">
    <location>
        <begin position="1"/>
        <end position="40"/>
    </location>
</feature>
<dbReference type="EMBL" id="JAVFKY010000005">
    <property type="protein sequence ID" value="KAK5575900.1"/>
    <property type="molecule type" value="Genomic_DNA"/>
</dbReference>
<protein>
    <submittedName>
        <fullName evidence="2">Uncharacterized protein</fullName>
    </submittedName>
</protein>
<proteinExistence type="predicted"/>
<sequence>MDNNNNSDFKKKRFQGYDERKNSEPDSMESRRNITKSSFLNKINSNSLHDKIKNYSENYSEDDISILSTFDPIE</sequence>
<keyword evidence="3" id="KW-1185">Reference proteome</keyword>
<evidence type="ECO:0000256" key="1">
    <source>
        <dbReference type="SAM" id="MobiDB-lite"/>
    </source>
</evidence>
<name>A0AAN7YX74_9MYCE</name>
<dbReference type="AlphaFoldDB" id="A0AAN7YX74"/>
<comment type="caution">
    <text evidence="2">The sequence shown here is derived from an EMBL/GenBank/DDBJ whole genome shotgun (WGS) entry which is preliminary data.</text>
</comment>
<reference evidence="2 3" key="1">
    <citation type="submission" date="2023-11" db="EMBL/GenBank/DDBJ databases">
        <title>Dfirmibasis_genome.</title>
        <authorList>
            <person name="Edelbroek B."/>
            <person name="Kjellin J."/>
            <person name="Jerlstrom-Hultqvist J."/>
            <person name="Soderbom F."/>
        </authorList>
    </citation>
    <scope>NUCLEOTIDE SEQUENCE [LARGE SCALE GENOMIC DNA]</scope>
    <source>
        <strain evidence="2 3">TNS-C-14</strain>
    </source>
</reference>
<evidence type="ECO:0000313" key="3">
    <source>
        <dbReference type="Proteomes" id="UP001344447"/>
    </source>
</evidence>
<accession>A0AAN7YX74</accession>
<evidence type="ECO:0000313" key="2">
    <source>
        <dbReference type="EMBL" id="KAK5575900.1"/>
    </source>
</evidence>
<gene>
    <name evidence="2" type="ORF">RB653_007035</name>
</gene>
<dbReference type="Proteomes" id="UP001344447">
    <property type="component" value="Unassembled WGS sequence"/>
</dbReference>
<feature type="compositionally biased region" description="Basic and acidic residues" evidence="1">
    <location>
        <begin position="15"/>
        <end position="32"/>
    </location>
</feature>